<protein>
    <submittedName>
        <fullName evidence="1">Uncharacterized protein</fullName>
    </submittedName>
</protein>
<sequence length="53" mass="6211">MRAFRDCAALKPIEPTERFSVQIRSQAAGARFRLTFRARAFHVIRVTKGRQYE</sequence>
<dbReference type="EMBL" id="GBXM01100972">
    <property type="protein sequence ID" value="JAH07605.1"/>
    <property type="molecule type" value="Transcribed_RNA"/>
</dbReference>
<reference evidence="1" key="2">
    <citation type="journal article" date="2015" name="Fish Shellfish Immunol.">
        <title>Early steps in the European eel (Anguilla anguilla)-Vibrio vulnificus interaction in the gills: Role of the RtxA13 toxin.</title>
        <authorList>
            <person name="Callol A."/>
            <person name="Pajuelo D."/>
            <person name="Ebbesson L."/>
            <person name="Teles M."/>
            <person name="MacKenzie S."/>
            <person name="Amaro C."/>
        </authorList>
    </citation>
    <scope>NUCLEOTIDE SEQUENCE</scope>
</reference>
<accession>A0A0E9PU32</accession>
<dbReference type="AlphaFoldDB" id="A0A0E9PU32"/>
<name>A0A0E9PU32_ANGAN</name>
<proteinExistence type="predicted"/>
<reference evidence="1" key="1">
    <citation type="submission" date="2014-11" db="EMBL/GenBank/DDBJ databases">
        <authorList>
            <person name="Amaro Gonzalez C."/>
        </authorList>
    </citation>
    <scope>NUCLEOTIDE SEQUENCE</scope>
</reference>
<evidence type="ECO:0000313" key="1">
    <source>
        <dbReference type="EMBL" id="JAH07605.1"/>
    </source>
</evidence>
<organism evidence="1">
    <name type="scientific">Anguilla anguilla</name>
    <name type="common">European freshwater eel</name>
    <name type="synonym">Muraena anguilla</name>
    <dbReference type="NCBI Taxonomy" id="7936"/>
    <lineage>
        <taxon>Eukaryota</taxon>
        <taxon>Metazoa</taxon>
        <taxon>Chordata</taxon>
        <taxon>Craniata</taxon>
        <taxon>Vertebrata</taxon>
        <taxon>Euteleostomi</taxon>
        <taxon>Actinopterygii</taxon>
        <taxon>Neopterygii</taxon>
        <taxon>Teleostei</taxon>
        <taxon>Anguilliformes</taxon>
        <taxon>Anguillidae</taxon>
        <taxon>Anguilla</taxon>
    </lineage>
</organism>